<dbReference type="AlphaFoldDB" id="A0A8D7AM99"/>
<protein>
    <submittedName>
        <fullName evidence="1">(wild Malaysian banana) hypothetical protein</fullName>
    </submittedName>
</protein>
<feature type="non-terminal residue" evidence="1">
    <location>
        <position position="1"/>
    </location>
</feature>
<gene>
    <name evidence="1" type="ORF">GSMUA_305730.1</name>
</gene>
<accession>A0A8D7AM99</accession>
<name>A0A8D7AM99_MUSAM</name>
<proteinExistence type="predicted"/>
<reference evidence="1" key="1">
    <citation type="submission" date="2021-03" db="EMBL/GenBank/DDBJ databases">
        <authorList>
            <consortium name="Genoscope - CEA"/>
            <person name="William W."/>
        </authorList>
    </citation>
    <scope>NUCLEOTIDE SEQUENCE</scope>
    <source>
        <strain evidence="1">Doubled-haploid Pahang</strain>
    </source>
</reference>
<dbReference type="EMBL" id="HG996476">
    <property type="protein sequence ID" value="CAG1852347.1"/>
    <property type="molecule type" value="Genomic_DNA"/>
</dbReference>
<organism evidence="1">
    <name type="scientific">Musa acuminata subsp. malaccensis</name>
    <name type="common">Wild banana</name>
    <name type="synonym">Musa malaccensis</name>
    <dbReference type="NCBI Taxonomy" id="214687"/>
    <lineage>
        <taxon>Eukaryota</taxon>
        <taxon>Viridiplantae</taxon>
        <taxon>Streptophyta</taxon>
        <taxon>Embryophyta</taxon>
        <taxon>Tracheophyta</taxon>
        <taxon>Spermatophyta</taxon>
        <taxon>Magnoliopsida</taxon>
        <taxon>Liliopsida</taxon>
        <taxon>Zingiberales</taxon>
        <taxon>Musaceae</taxon>
        <taxon>Musa</taxon>
    </lineage>
</organism>
<evidence type="ECO:0000313" key="1">
    <source>
        <dbReference type="EMBL" id="CAG1852347.1"/>
    </source>
</evidence>
<sequence length="33" mass="3818">QETDLCVQNKILNLSDKCNLTTKCFINRHVNVL</sequence>